<keyword evidence="2" id="KW-1133">Transmembrane helix</keyword>
<name>A0AAV5S9W4_9BILA</name>
<evidence type="ECO:0000313" key="4">
    <source>
        <dbReference type="Proteomes" id="UP001432027"/>
    </source>
</evidence>
<reference evidence="3" key="1">
    <citation type="submission" date="2023-10" db="EMBL/GenBank/DDBJ databases">
        <title>Genome assembly of Pristionchus species.</title>
        <authorList>
            <person name="Yoshida K."/>
            <person name="Sommer R.J."/>
        </authorList>
    </citation>
    <scope>NUCLEOTIDE SEQUENCE</scope>
    <source>
        <strain evidence="3">RS0144</strain>
    </source>
</reference>
<keyword evidence="4" id="KW-1185">Reference proteome</keyword>
<feature type="region of interest" description="Disordered" evidence="1">
    <location>
        <begin position="571"/>
        <end position="676"/>
    </location>
</feature>
<gene>
    <name evidence="3" type="ORF">PENTCL1PPCAC_1680</name>
</gene>
<feature type="non-terminal residue" evidence="3">
    <location>
        <position position="1"/>
    </location>
</feature>
<dbReference type="Proteomes" id="UP001432027">
    <property type="component" value="Unassembled WGS sequence"/>
</dbReference>
<accession>A0AAV5S9W4</accession>
<dbReference type="EMBL" id="BTSX01000001">
    <property type="protein sequence ID" value="GMS79505.1"/>
    <property type="molecule type" value="Genomic_DNA"/>
</dbReference>
<evidence type="ECO:0000256" key="1">
    <source>
        <dbReference type="SAM" id="MobiDB-lite"/>
    </source>
</evidence>
<feature type="compositionally biased region" description="Basic and acidic residues" evidence="1">
    <location>
        <begin position="615"/>
        <end position="631"/>
    </location>
</feature>
<proteinExistence type="predicted"/>
<dbReference type="AlphaFoldDB" id="A0AAV5S9W4"/>
<evidence type="ECO:0000256" key="2">
    <source>
        <dbReference type="SAM" id="Phobius"/>
    </source>
</evidence>
<feature type="compositionally biased region" description="Basic and acidic residues" evidence="1">
    <location>
        <begin position="640"/>
        <end position="662"/>
    </location>
</feature>
<protein>
    <submittedName>
        <fullName evidence="3">Uncharacterized protein</fullName>
    </submittedName>
</protein>
<organism evidence="3 4">
    <name type="scientific">Pristionchus entomophagus</name>
    <dbReference type="NCBI Taxonomy" id="358040"/>
    <lineage>
        <taxon>Eukaryota</taxon>
        <taxon>Metazoa</taxon>
        <taxon>Ecdysozoa</taxon>
        <taxon>Nematoda</taxon>
        <taxon>Chromadorea</taxon>
        <taxon>Rhabditida</taxon>
        <taxon>Rhabditina</taxon>
        <taxon>Diplogasteromorpha</taxon>
        <taxon>Diplogasteroidea</taxon>
        <taxon>Neodiplogasteridae</taxon>
        <taxon>Pristionchus</taxon>
    </lineage>
</organism>
<keyword evidence="2" id="KW-0812">Transmembrane</keyword>
<feature type="compositionally biased region" description="Polar residues" evidence="1">
    <location>
        <begin position="571"/>
        <end position="582"/>
    </location>
</feature>
<sequence>PTIKGAVSPPSLIFHSSFLPPPPLPSCCFTPFDRPRTDHAHSMPSTRLSLLRCFSLLVVGLLLPLASSTESTLCKDREMACFVNGKCSNPNEDDDLTKTSQDLTDCDVSIQIRPYSTSHKKALIRLKTKTKAIKLSYADSPTAYFGCELDTTSGKGVLFTGEDPPTELLNSNDKGGIYCEFIHELELSKQIMVHYGSGTDVKNMAASGMINPMSMAPFIKCDMDTLKNEFTDQEDQMVYLEADRRFSKVACKSGTLAAMVDGGVVKGPIECGCPDAPATCTADKLQYQTSQSNKKVTVVGCEASGCLHASKCKEVPCTGEKCPKIDKVKSCNTLKCPGKDGGTHIKINNEAATLEKVTCAQAENDKWTQKDAKFRWMLKETPVKTVECIDPVPCKDKGKAHDDGAPFACDVGTINITKNDGTSTAGKVSCDGKTGHWKNDAGADVVVACVLPVIDSTTDGTPAAAGALGTAEYASLGVGGIVILIGIGFLVYCFAIKPKKNKEKNKKNIKAIASSTSKQEIDPGLKTALPVGYLPPTTGTSKSNSDHGQPIKVEVELVEKTAQTPGTTKMMNTAVLNPTTPTEDQREDFDKEVSQGLPAARVINPGQPRSQSDGSEPRSVKIGKNGEDYLNAKKLKLKEKKSDEKSSQSEAGTTKKAEKPAKPADLGPKPQVFPLNEKEEKIRMGATCKANQYPTLADVDSEWDEWDSAKARAAGNVEAGKKPRKDRGKTKDHTKTVPTPVTPENPDAKPSVERTQATNTRHTRSVDYNNDPDDIGNLVTQLDTTMEQKEADSKKSHK</sequence>
<feature type="transmembrane region" description="Helical" evidence="2">
    <location>
        <begin position="473"/>
        <end position="496"/>
    </location>
</feature>
<evidence type="ECO:0000313" key="3">
    <source>
        <dbReference type="EMBL" id="GMS79505.1"/>
    </source>
</evidence>
<comment type="caution">
    <text evidence="3">The sequence shown here is derived from an EMBL/GenBank/DDBJ whole genome shotgun (WGS) entry which is preliminary data.</text>
</comment>
<feature type="compositionally biased region" description="Basic and acidic residues" evidence="1">
    <location>
        <begin position="786"/>
        <end position="798"/>
    </location>
</feature>
<keyword evidence="2" id="KW-0472">Membrane</keyword>
<feature type="region of interest" description="Disordered" evidence="1">
    <location>
        <begin position="712"/>
        <end position="798"/>
    </location>
</feature>